<gene>
    <name evidence="9" type="ORF">HHT355_1011</name>
</gene>
<protein>
    <submittedName>
        <fullName evidence="9">Putative membrane protein</fullName>
    </submittedName>
</protein>
<sequence length="372" mass="42858">MKWGSYMNKPLSIRQAVLMYLFISISPVLRQIPSALAKEAGRSGYISPIWATFPVLILTAIIILLINSYPGLNLYEITVQLTGKVFAKFIMIFYLIWAILYLTGILNAYALSLQFTLMPKTGSDFFIQVMIILAIYALYKTAKTIFRFSEFALGPVFAFIGILFICALNRLRTDYLIPVSAINLPNTLKASINVTAVGGNIFLILFFADRFGLSVTKKHLRKFWTGALIFILLNLVITIFTYGITGAPLTAYLPFPFYITVKSITFFNIFERFEVLVTLVCILSDYVSVCIMFIIVLHIIRWLFGIEEKEFLIIPVAMVVYYLTFLVSRTQFEYDFFYKHVIVNLNLIFLYILPLFICFLCLLKRKYIRKQY</sequence>
<keyword evidence="6 8" id="KW-1133">Transmembrane helix</keyword>
<keyword evidence="7 8" id="KW-0472">Membrane</keyword>
<feature type="transmembrane region" description="Helical" evidence="8">
    <location>
        <begin position="151"/>
        <end position="170"/>
    </location>
</feature>
<feature type="transmembrane region" description="Helical" evidence="8">
    <location>
        <begin position="275"/>
        <end position="299"/>
    </location>
</feature>
<name>A0A0H5SFI4_HERHM</name>
<keyword evidence="4" id="KW-0309">Germination</keyword>
<dbReference type="AlphaFoldDB" id="A0A0H5SFI4"/>
<feature type="transmembrane region" description="Helical" evidence="8">
    <location>
        <begin position="341"/>
        <end position="363"/>
    </location>
</feature>
<feature type="transmembrane region" description="Helical" evidence="8">
    <location>
        <begin position="228"/>
        <end position="255"/>
    </location>
</feature>
<evidence type="ECO:0000256" key="3">
    <source>
        <dbReference type="ARBA" id="ARBA00022448"/>
    </source>
</evidence>
<organism evidence="9 10">
    <name type="scientific">Herbinix hemicellulosilytica</name>
    <dbReference type="NCBI Taxonomy" id="1564487"/>
    <lineage>
        <taxon>Bacteria</taxon>
        <taxon>Bacillati</taxon>
        <taxon>Bacillota</taxon>
        <taxon>Clostridia</taxon>
        <taxon>Lachnospirales</taxon>
        <taxon>Lachnospiraceae</taxon>
        <taxon>Herbinix</taxon>
    </lineage>
</organism>
<dbReference type="Proteomes" id="UP000236497">
    <property type="component" value="Unassembled WGS sequence"/>
</dbReference>
<feature type="transmembrane region" description="Helical" evidence="8">
    <location>
        <begin position="311"/>
        <end position="329"/>
    </location>
</feature>
<accession>A0A0H5SFI4</accession>
<feature type="transmembrane region" description="Helical" evidence="8">
    <location>
        <begin position="86"/>
        <end position="110"/>
    </location>
</feature>
<dbReference type="EMBL" id="CVTD020000013">
    <property type="protein sequence ID" value="CRZ34214.1"/>
    <property type="molecule type" value="Genomic_DNA"/>
</dbReference>
<dbReference type="GO" id="GO:0016020">
    <property type="term" value="C:membrane"/>
    <property type="evidence" value="ECO:0007669"/>
    <property type="project" value="UniProtKB-SubCell"/>
</dbReference>
<comment type="similarity">
    <text evidence="2">Belongs to the amino acid-polyamine-organocation (APC) superfamily. Spore germination protein (SGP) (TC 2.A.3.9) family.</text>
</comment>
<proteinExistence type="inferred from homology"/>
<dbReference type="PANTHER" id="PTHR34975:SF2">
    <property type="entry name" value="SPORE GERMINATION PROTEIN A2"/>
    <property type="match status" value="1"/>
</dbReference>
<dbReference type="Pfam" id="PF03845">
    <property type="entry name" value="Spore_permease"/>
    <property type="match status" value="1"/>
</dbReference>
<evidence type="ECO:0000313" key="9">
    <source>
        <dbReference type="EMBL" id="CRZ34214.1"/>
    </source>
</evidence>
<dbReference type="GO" id="GO:0009847">
    <property type="term" value="P:spore germination"/>
    <property type="evidence" value="ECO:0007669"/>
    <property type="project" value="InterPro"/>
</dbReference>
<evidence type="ECO:0000256" key="2">
    <source>
        <dbReference type="ARBA" id="ARBA00007998"/>
    </source>
</evidence>
<keyword evidence="5 8" id="KW-0812">Transmembrane</keyword>
<dbReference type="PANTHER" id="PTHR34975">
    <property type="entry name" value="SPORE GERMINATION PROTEIN A2"/>
    <property type="match status" value="1"/>
</dbReference>
<evidence type="ECO:0000256" key="5">
    <source>
        <dbReference type="ARBA" id="ARBA00022692"/>
    </source>
</evidence>
<reference evidence="9 10" key="1">
    <citation type="submission" date="2015-06" db="EMBL/GenBank/DDBJ databases">
        <authorList>
            <person name="Wibberg Daniel"/>
        </authorList>
    </citation>
    <scope>NUCLEOTIDE SEQUENCE [LARGE SCALE GENOMIC DNA]</scope>
    <source>
        <strain evidence="9 10">T3/55T</strain>
    </source>
</reference>
<evidence type="ECO:0000313" key="10">
    <source>
        <dbReference type="Proteomes" id="UP000236497"/>
    </source>
</evidence>
<evidence type="ECO:0000256" key="4">
    <source>
        <dbReference type="ARBA" id="ARBA00022544"/>
    </source>
</evidence>
<feature type="transmembrane region" description="Helical" evidence="8">
    <location>
        <begin position="122"/>
        <end position="139"/>
    </location>
</feature>
<dbReference type="InterPro" id="IPR004761">
    <property type="entry name" value="Spore_GerAB"/>
</dbReference>
<feature type="transmembrane region" description="Helical" evidence="8">
    <location>
        <begin position="47"/>
        <end position="66"/>
    </location>
</feature>
<evidence type="ECO:0000256" key="7">
    <source>
        <dbReference type="ARBA" id="ARBA00023136"/>
    </source>
</evidence>
<keyword evidence="10" id="KW-1185">Reference proteome</keyword>
<evidence type="ECO:0000256" key="1">
    <source>
        <dbReference type="ARBA" id="ARBA00004141"/>
    </source>
</evidence>
<keyword evidence="3" id="KW-0813">Transport</keyword>
<evidence type="ECO:0000256" key="8">
    <source>
        <dbReference type="SAM" id="Phobius"/>
    </source>
</evidence>
<feature type="transmembrane region" description="Helical" evidence="8">
    <location>
        <begin position="190"/>
        <end position="208"/>
    </location>
</feature>
<evidence type="ECO:0000256" key="6">
    <source>
        <dbReference type="ARBA" id="ARBA00022989"/>
    </source>
</evidence>
<comment type="subcellular location">
    <subcellularLocation>
        <location evidence="1">Membrane</location>
        <topology evidence="1">Multi-pass membrane protein</topology>
    </subcellularLocation>
</comment>